<dbReference type="EMBL" id="JAVHJM010000010">
    <property type="protein sequence ID" value="KAK6504472.1"/>
    <property type="molecule type" value="Genomic_DNA"/>
</dbReference>
<dbReference type="SUPFAM" id="SSF53474">
    <property type="entry name" value="alpha/beta-Hydrolases"/>
    <property type="match status" value="1"/>
</dbReference>
<dbReference type="GO" id="GO:0016787">
    <property type="term" value="F:hydrolase activity"/>
    <property type="evidence" value="ECO:0007669"/>
    <property type="project" value="UniProtKB-KW"/>
</dbReference>
<proteinExistence type="inferred from homology"/>
<dbReference type="Proteomes" id="UP001307849">
    <property type="component" value="Unassembled WGS sequence"/>
</dbReference>
<name>A0AAN8N9G4_9PEZI</name>
<evidence type="ECO:0000256" key="2">
    <source>
        <dbReference type="ARBA" id="ARBA00022801"/>
    </source>
</evidence>
<sequence>MVSKSLASLLTAYCLAQATLVQAAPEISSLQSALTILKDNDLFEHLTSRTASAILVEAAKTLSEGRLACHALSEDLWAPEGQGQAFSKGLNNTLSYQQYLGKFSKNELYWIASTPSKPCRAISGSGEIKSLDCGRHYRLPTLCTHSAPVSNISTSNPAPRYQITVNTGVHKFTGFRDSAGFRFDGVRYAHPAQRFKHSTVFNSHGSSNALAFGDMCIQGEGGSEDCLFLNIATPYLPAFFSDRSKDLKPVMFVIHGGGYTHNSGNMVNYDGVNLASRGDVVVVKLNYRLGLFGFLATNTPGSGITGNYGIGDMVTALKWVQANIAAFGGDPRRVTIGGESAGAGSTLVLLASKAAKGLFHAGIVESSVGGYSTNSILRSTPTLAQSHAVFHGLLNSTGCLTKPNPIHCIKTMPAADLFAADTSALWSTVKDDIYIESTRGLPVASKEYIADVPIIMGVNRDEWAIFASPTFSGYTGDPTSAYEYLDYSGGENSVFGKVIERNITDFANHPAFPLYTGGDPAMAAFNLTVRVLTNGFVRCKSWSQAYLLAKNRGFRKVFVYEANRAYQPALFTVPECEPPVGGSPADEYFKCHSGIVDANLGALIWSGLLPRDNLDIPFSQLLVDYWSSFAWNHEPNPKKKYLEARGYWNTLGQVKKSGEWEALKWRNPTMRWLQWDGYQRGLSEIEQCHHMGLGLHYLEHAH</sequence>
<dbReference type="InterPro" id="IPR050309">
    <property type="entry name" value="Type-B_Carboxylest/Lipase"/>
</dbReference>
<evidence type="ECO:0000259" key="4">
    <source>
        <dbReference type="Pfam" id="PF00135"/>
    </source>
</evidence>
<feature type="domain" description="Carboxylesterase type B" evidence="4">
    <location>
        <begin position="182"/>
        <end position="651"/>
    </location>
</feature>
<accession>A0AAN8N9G4</accession>
<gene>
    <name evidence="5" type="ORF">TWF506_002667</name>
</gene>
<evidence type="ECO:0000256" key="3">
    <source>
        <dbReference type="SAM" id="SignalP"/>
    </source>
</evidence>
<comment type="similarity">
    <text evidence="1">Belongs to the type-B carboxylesterase/lipase family.</text>
</comment>
<dbReference type="InterPro" id="IPR029058">
    <property type="entry name" value="AB_hydrolase_fold"/>
</dbReference>
<evidence type="ECO:0000313" key="6">
    <source>
        <dbReference type="Proteomes" id="UP001307849"/>
    </source>
</evidence>
<keyword evidence="2" id="KW-0378">Hydrolase</keyword>
<dbReference type="InterPro" id="IPR019826">
    <property type="entry name" value="Carboxylesterase_B_AS"/>
</dbReference>
<dbReference type="AlphaFoldDB" id="A0AAN8N9G4"/>
<keyword evidence="6" id="KW-1185">Reference proteome</keyword>
<feature type="chain" id="PRO_5042967001" description="Carboxylesterase type B domain-containing protein" evidence="3">
    <location>
        <begin position="24"/>
        <end position="702"/>
    </location>
</feature>
<feature type="signal peptide" evidence="3">
    <location>
        <begin position="1"/>
        <end position="23"/>
    </location>
</feature>
<dbReference type="Pfam" id="PF00135">
    <property type="entry name" value="COesterase"/>
    <property type="match status" value="1"/>
</dbReference>
<dbReference type="PROSITE" id="PS00122">
    <property type="entry name" value="CARBOXYLESTERASE_B_1"/>
    <property type="match status" value="1"/>
</dbReference>
<organism evidence="5 6">
    <name type="scientific">Arthrobotrys conoides</name>
    <dbReference type="NCBI Taxonomy" id="74498"/>
    <lineage>
        <taxon>Eukaryota</taxon>
        <taxon>Fungi</taxon>
        <taxon>Dikarya</taxon>
        <taxon>Ascomycota</taxon>
        <taxon>Pezizomycotina</taxon>
        <taxon>Orbiliomycetes</taxon>
        <taxon>Orbiliales</taxon>
        <taxon>Orbiliaceae</taxon>
        <taxon>Arthrobotrys</taxon>
    </lineage>
</organism>
<dbReference type="InterPro" id="IPR002018">
    <property type="entry name" value="CarbesteraseB"/>
</dbReference>
<dbReference type="Gene3D" id="3.40.50.1820">
    <property type="entry name" value="alpha/beta hydrolase"/>
    <property type="match status" value="1"/>
</dbReference>
<evidence type="ECO:0000256" key="1">
    <source>
        <dbReference type="ARBA" id="ARBA00005964"/>
    </source>
</evidence>
<evidence type="ECO:0000313" key="5">
    <source>
        <dbReference type="EMBL" id="KAK6504472.1"/>
    </source>
</evidence>
<reference evidence="5 6" key="1">
    <citation type="submission" date="2019-10" db="EMBL/GenBank/DDBJ databases">
        <authorList>
            <person name="Palmer J.M."/>
        </authorList>
    </citation>
    <scope>NUCLEOTIDE SEQUENCE [LARGE SCALE GENOMIC DNA]</scope>
    <source>
        <strain evidence="5 6">TWF506</strain>
    </source>
</reference>
<dbReference type="PANTHER" id="PTHR11559">
    <property type="entry name" value="CARBOXYLESTERASE"/>
    <property type="match status" value="1"/>
</dbReference>
<keyword evidence="3" id="KW-0732">Signal</keyword>
<protein>
    <recommendedName>
        <fullName evidence="4">Carboxylesterase type B domain-containing protein</fullName>
    </recommendedName>
</protein>
<comment type="caution">
    <text evidence="5">The sequence shown here is derived from an EMBL/GenBank/DDBJ whole genome shotgun (WGS) entry which is preliminary data.</text>
</comment>